<accession>A0A0F9CM93</accession>
<sequence>MLMNFPPFTTNGPSVTLPDHDGESAMVVACPECGGDYTYMLDNWTGNQGGVHLYFEGECGHTFTIIMEFHKGNTFVRVEEGKV</sequence>
<name>A0A0F9CM93_9ZZZZ</name>
<dbReference type="AlphaFoldDB" id="A0A0F9CM93"/>
<dbReference type="EMBL" id="LAZR01032668">
    <property type="protein sequence ID" value="KKL50259.1"/>
    <property type="molecule type" value="Genomic_DNA"/>
</dbReference>
<reference evidence="1" key="1">
    <citation type="journal article" date="2015" name="Nature">
        <title>Complex archaea that bridge the gap between prokaryotes and eukaryotes.</title>
        <authorList>
            <person name="Spang A."/>
            <person name="Saw J.H."/>
            <person name="Jorgensen S.L."/>
            <person name="Zaremba-Niedzwiedzka K."/>
            <person name="Martijn J."/>
            <person name="Lind A.E."/>
            <person name="van Eijk R."/>
            <person name="Schleper C."/>
            <person name="Guy L."/>
            <person name="Ettema T.J."/>
        </authorList>
    </citation>
    <scope>NUCLEOTIDE SEQUENCE</scope>
</reference>
<gene>
    <name evidence="1" type="ORF">LCGC14_2307280</name>
</gene>
<evidence type="ECO:0000313" key="1">
    <source>
        <dbReference type="EMBL" id="KKL50259.1"/>
    </source>
</evidence>
<comment type="caution">
    <text evidence="1">The sequence shown here is derived from an EMBL/GenBank/DDBJ whole genome shotgun (WGS) entry which is preliminary data.</text>
</comment>
<organism evidence="1">
    <name type="scientific">marine sediment metagenome</name>
    <dbReference type="NCBI Taxonomy" id="412755"/>
    <lineage>
        <taxon>unclassified sequences</taxon>
        <taxon>metagenomes</taxon>
        <taxon>ecological metagenomes</taxon>
    </lineage>
</organism>
<proteinExistence type="predicted"/>
<protein>
    <submittedName>
        <fullName evidence="1">Uncharacterized protein</fullName>
    </submittedName>
</protein>